<organism evidence="2 3">
    <name type="scientific">Mycena albidolilacea</name>
    <dbReference type="NCBI Taxonomy" id="1033008"/>
    <lineage>
        <taxon>Eukaryota</taxon>
        <taxon>Fungi</taxon>
        <taxon>Dikarya</taxon>
        <taxon>Basidiomycota</taxon>
        <taxon>Agaricomycotina</taxon>
        <taxon>Agaricomycetes</taxon>
        <taxon>Agaricomycetidae</taxon>
        <taxon>Agaricales</taxon>
        <taxon>Marasmiineae</taxon>
        <taxon>Mycenaceae</taxon>
        <taxon>Mycena</taxon>
    </lineage>
</organism>
<name>A0AAD6ZU24_9AGAR</name>
<dbReference type="AlphaFoldDB" id="A0AAD6ZU24"/>
<comment type="caution">
    <text evidence="2">The sequence shown here is derived from an EMBL/GenBank/DDBJ whole genome shotgun (WGS) entry which is preliminary data.</text>
</comment>
<proteinExistence type="predicted"/>
<evidence type="ECO:0000256" key="1">
    <source>
        <dbReference type="SAM" id="MobiDB-lite"/>
    </source>
</evidence>
<feature type="region of interest" description="Disordered" evidence="1">
    <location>
        <begin position="1"/>
        <end position="21"/>
    </location>
</feature>
<accession>A0AAD6ZU24</accession>
<dbReference type="Proteomes" id="UP001218218">
    <property type="component" value="Unassembled WGS sequence"/>
</dbReference>
<evidence type="ECO:0000313" key="2">
    <source>
        <dbReference type="EMBL" id="KAJ7337403.1"/>
    </source>
</evidence>
<evidence type="ECO:0000313" key="3">
    <source>
        <dbReference type="Proteomes" id="UP001218218"/>
    </source>
</evidence>
<keyword evidence="3" id="KW-1185">Reference proteome</keyword>
<sequence length="251" mass="28591">MEPVWMTPEEAEKRHWGKERIPPAVDLETGIPEAKTQSSEMQDFSEPGLKDVESGKLQKSAEAAIERVRFFGGDIREFSDLPTHFWDLHAVLQVIVKDISHSPLAVTSDPDYIQLRTLFTAAAVAQQERTVLELGRKEADTLSPTINSFLRDSTCLCNRGGYNTLRHCLSWNQLHLKWQHSVASCATQTRICEWFRHSLNLEPEPAFRFGLAFEHVRTWQDCGHLGEQENIAMVCNPDFWLKHLVHGCTPA</sequence>
<reference evidence="2" key="1">
    <citation type="submission" date="2023-03" db="EMBL/GenBank/DDBJ databases">
        <title>Massive genome expansion in bonnet fungi (Mycena s.s.) driven by repeated elements and novel gene families across ecological guilds.</title>
        <authorList>
            <consortium name="Lawrence Berkeley National Laboratory"/>
            <person name="Harder C.B."/>
            <person name="Miyauchi S."/>
            <person name="Viragh M."/>
            <person name="Kuo A."/>
            <person name="Thoen E."/>
            <person name="Andreopoulos B."/>
            <person name="Lu D."/>
            <person name="Skrede I."/>
            <person name="Drula E."/>
            <person name="Henrissat B."/>
            <person name="Morin E."/>
            <person name="Kohler A."/>
            <person name="Barry K."/>
            <person name="LaButti K."/>
            <person name="Morin E."/>
            <person name="Salamov A."/>
            <person name="Lipzen A."/>
            <person name="Mereny Z."/>
            <person name="Hegedus B."/>
            <person name="Baldrian P."/>
            <person name="Stursova M."/>
            <person name="Weitz H."/>
            <person name="Taylor A."/>
            <person name="Grigoriev I.V."/>
            <person name="Nagy L.G."/>
            <person name="Martin F."/>
            <person name="Kauserud H."/>
        </authorList>
    </citation>
    <scope>NUCLEOTIDE SEQUENCE</scope>
    <source>
        <strain evidence="2">CBHHK002</strain>
    </source>
</reference>
<protein>
    <submittedName>
        <fullName evidence="2">Uncharacterized protein</fullName>
    </submittedName>
</protein>
<feature type="region of interest" description="Disordered" evidence="1">
    <location>
        <begin position="35"/>
        <end position="55"/>
    </location>
</feature>
<gene>
    <name evidence="2" type="ORF">DFH08DRAFT_812756</name>
</gene>
<feature type="compositionally biased region" description="Basic and acidic residues" evidence="1">
    <location>
        <begin position="10"/>
        <end position="21"/>
    </location>
</feature>
<dbReference type="EMBL" id="JARIHO010000029">
    <property type="protein sequence ID" value="KAJ7337403.1"/>
    <property type="molecule type" value="Genomic_DNA"/>
</dbReference>